<dbReference type="Pfam" id="PF00020">
    <property type="entry name" value="TNFR_c6"/>
    <property type="match status" value="3"/>
</dbReference>
<sequence>MEKSPSHRGPLYGGEMCSRIAQSNPAMKIILVFTASLTWAFQLQAEPPKYQHRDPVTSELLLCDQCPPGTAVKQHCTPDGPTLCQPCPERHYAEHWHWRDTCQYCTSVCKERQLVKQQCNSTHDQLCECAPGFHLEVEFCIIHNTCPIGYGVAAPGTPESDTVCDRCPQGSFSSVGSPTEACRPHKNCSALGLKLLRAGTPSSNTLCSRPGKNLAPECSLPHIQCNTADMTLCEETIFQSLASLQLSAVPVERLMESLPGRRVDRKGLERLRKACDHQQQILQLLRLWRERNRDQDKLYGIIQGVNLCERKVSRCGGLKNVSLDHLRLLSDSLPGARVSPEAVTAVTASCPPAQHVLQLLHLWKRANPGQDLAKALNLSQKALRGTGAPRALLRAVKKVGRVLGTTTVHKIYEKMFAGVPKDDSCFKTHKPLNE</sequence>
<dbReference type="InterPro" id="IPR001368">
    <property type="entry name" value="TNFR/NGFR_Cys_rich_reg"/>
</dbReference>
<dbReference type="InterPro" id="IPR017371">
    <property type="entry name" value="TNFR_11B"/>
</dbReference>
<reference evidence="10" key="1">
    <citation type="submission" date="2025-08" db="UniProtKB">
        <authorList>
            <consortium name="Ensembl"/>
        </authorList>
    </citation>
    <scope>IDENTIFICATION</scope>
</reference>
<dbReference type="PROSITE" id="PS50050">
    <property type="entry name" value="TNFR_NGFR_2"/>
    <property type="match status" value="1"/>
</dbReference>
<gene>
    <name evidence="10" type="primary">TNFRSF11B</name>
</gene>
<dbReference type="Gene3D" id="2.10.50.10">
    <property type="entry name" value="Tumor Necrosis Factor Receptor, subunit A, domain 2"/>
    <property type="match status" value="3"/>
</dbReference>
<dbReference type="SMART" id="SM00208">
    <property type="entry name" value="TNFR"/>
    <property type="match status" value="4"/>
</dbReference>
<evidence type="ECO:0000256" key="8">
    <source>
        <dbReference type="PROSITE-ProRule" id="PRU00206"/>
    </source>
</evidence>
<keyword evidence="7" id="KW-0325">Glycoprotein</keyword>
<evidence type="ECO:0000259" key="9">
    <source>
        <dbReference type="PROSITE" id="PS50050"/>
    </source>
</evidence>
<evidence type="ECO:0000256" key="3">
    <source>
        <dbReference type="ARBA" id="ARBA00022703"/>
    </source>
</evidence>
<comment type="subcellular location">
    <subcellularLocation>
        <location evidence="1">Secreted</location>
    </subcellularLocation>
</comment>
<dbReference type="Proteomes" id="UP000694546">
    <property type="component" value="Chromosome 11"/>
</dbReference>
<dbReference type="AlphaFoldDB" id="A0A8C4Z277"/>
<keyword evidence="6 8" id="KW-1015">Disulfide bond</keyword>
<comment type="caution">
    <text evidence="8">Lacks conserved residue(s) required for the propagation of feature annotation.</text>
</comment>
<accession>A0A8C4Z277</accession>
<protein>
    <submittedName>
        <fullName evidence="10">TNF receptor superfamily member 11b</fullName>
    </submittedName>
</protein>
<evidence type="ECO:0000256" key="1">
    <source>
        <dbReference type="ARBA" id="ARBA00004613"/>
    </source>
</evidence>
<evidence type="ECO:0000313" key="10">
    <source>
        <dbReference type="Ensembl" id="ENSGMOP00000005779.2"/>
    </source>
</evidence>
<evidence type="ECO:0000256" key="4">
    <source>
        <dbReference type="ARBA" id="ARBA00022729"/>
    </source>
</evidence>
<keyword evidence="5" id="KW-0677">Repeat</keyword>
<evidence type="ECO:0000256" key="7">
    <source>
        <dbReference type="ARBA" id="ARBA00023180"/>
    </source>
</evidence>
<dbReference type="InterPro" id="IPR057633">
    <property type="entry name" value="Death_TNF11B"/>
</dbReference>
<reference evidence="10" key="2">
    <citation type="submission" date="2025-09" db="UniProtKB">
        <authorList>
            <consortium name="Ensembl"/>
        </authorList>
    </citation>
    <scope>IDENTIFICATION</scope>
</reference>
<feature type="repeat" description="TNFR-Cys" evidence="8">
    <location>
        <begin position="86"/>
        <end position="127"/>
    </location>
</feature>
<keyword evidence="2" id="KW-0964">Secreted</keyword>
<evidence type="ECO:0000256" key="6">
    <source>
        <dbReference type="ARBA" id="ARBA00023157"/>
    </source>
</evidence>
<dbReference type="Ensembl" id="ENSGMOT00000005948.2">
    <property type="protein sequence ID" value="ENSGMOP00000005779.2"/>
    <property type="gene ID" value="ENSGMOG00000005446.2"/>
</dbReference>
<dbReference type="PRINTS" id="PR01975">
    <property type="entry name" value="TNFACTORR11B"/>
</dbReference>
<dbReference type="PANTHER" id="PTHR23097">
    <property type="entry name" value="TUMOR NECROSIS FACTOR RECEPTOR SUPERFAMILY MEMBER"/>
    <property type="match status" value="1"/>
</dbReference>
<dbReference type="SUPFAM" id="SSF57586">
    <property type="entry name" value="TNF receptor-like"/>
    <property type="match status" value="2"/>
</dbReference>
<evidence type="ECO:0000256" key="5">
    <source>
        <dbReference type="ARBA" id="ARBA00022737"/>
    </source>
</evidence>
<dbReference type="InterPro" id="IPR052459">
    <property type="entry name" value="TNFRSF_decoy_receptor"/>
</dbReference>
<dbReference type="GO" id="GO:0005576">
    <property type="term" value="C:extracellular region"/>
    <property type="evidence" value="ECO:0007669"/>
    <property type="project" value="UniProtKB-SubCell"/>
</dbReference>
<evidence type="ECO:0000313" key="11">
    <source>
        <dbReference type="Proteomes" id="UP000694546"/>
    </source>
</evidence>
<keyword evidence="11" id="KW-1185">Reference proteome</keyword>
<proteinExistence type="predicted"/>
<keyword evidence="4" id="KW-0732">Signal</keyword>
<name>A0A8C4Z277_GADMO</name>
<feature type="domain" description="TNFR-Cys" evidence="9">
    <location>
        <begin position="86"/>
        <end position="127"/>
    </location>
</feature>
<organism evidence="10 11">
    <name type="scientific">Gadus morhua</name>
    <name type="common">Atlantic cod</name>
    <dbReference type="NCBI Taxonomy" id="8049"/>
    <lineage>
        <taxon>Eukaryota</taxon>
        <taxon>Metazoa</taxon>
        <taxon>Chordata</taxon>
        <taxon>Craniata</taxon>
        <taxon>Vertebrata</taxon>
        <taxon>Euteleostomi</taxon>
        <taxon>Actinopterygii</taxon>
        <taxon>Neopterygii</taxon>
        <taxon>Teleostei</taxon>
        <taxon>Neoteleostei</taxon>
        <taxon>Acanthomorphata</taxon>
        <taxon>Zeiogadaria</taxon>
        <taxon>Gadariae</taxon>
        <taxon>Gadiformes</taxon>
        <taxon>Gadoidei</taxon>
        <taxon>Gadidae</taxon>
        <taxon>Gadus</taxon>
    </lineage>
</organism>
<dbReference type="GeneTree" id="ENSGT00940000155167"/>
<feature type="disulfide bond" evidence="8">
    <location>
        <begin position="87"/>
        <end position="102"/>
    </location>
</feature>
<dbReference type="GO" id="GO:0006915">
    <property type="term" value="P:apoptotic process"/>
    <property type="evidence" value="ECO:0007669"/>
    <property type="project" value="UniProtKB-KW"/>
</dbReference>
<evidence type="ECO:0000256" key="2">
    <source>
        <dbReference type="ARBA" id="ARBA00022525"/>
    </source>
</evidence>
<dbReference type="CDD" id="cd00185">
    <property type="entry name" value="TNFRSF"/>
    <property type="match status" value="1"/>
</dbReference>
<dbReference type="OrthoDB" id="8710478at2759"/>
<feature type="disulfide bond" evidence="8">
    <location>
        <begin position="109"/>
        <end position="127"/>
    </location>
</feature>
<dbReference type="PANTHER" id="PTHR23097:SF90">
    <property type="entry name" value="TUMOR NECROSIS FACTOR RECEPTOR SUPERFAMILY MEMBER 11B"/>
    <property type="match status" value="1"/>
</dbReference>
<dbReference type="OMA" id="TICKRCP"/>
<dbReference type="Pfam" id="PF23630">
    <property type="entry name" value="Death_TNFRSF11B"/>
    <property type="match status" value="2"/>
</dbReference>
<keyword evidence="3" id="KW-0053">Apoptosis</keyword>